<dbReference type="EMBL" id="JACGWL010000004">
    <property type="protein sequence ID" value="KAK4404576.1"/>
    <property type="molecule type" value="Genomic_DNA"/>
</dbReference>
<dbReference type="PANTHER" id="PTHR47057">
    <property type="entry name" value="AFADIN/ALPHA-ACTININ-BINDING"/>
    <property type="match status" value="1"/>
</dbReference>
<evidence type="ECO:0000313" key="6">
    <source>
        <dbReference type="Proteomes" id="UP001289374"/>
    </source>
</evidence>
<evidence type="ECO:0000256" key="1">
    <source>
        <dbReference type="ARBA" id="ARBA00009291"/>
    </source>
</evidence>
<evidence type="ECO:0000256" key="4">
    <source>
        <dbReference type="SAM" id="MobiDB-lite"/>
    </source>
</evidence>
<gene>
    <name evidence="5" type="ORF">Sango_0826200</name>
</gene>
<dbReference type="Pfam" id="PF11559">
    <property type="entry name" value="ADIP"/>
    <property type="match status" value="1"/>
</dbReference>
<proteinExistence type="inferred from homology"/>
<feature type="coiled-coil region" evidence="3">
    <location>
        <begin position="33"/>
        <end position="168"/>
    </location>
</feature>
<comment type="similarity">
    <text evidence="1">Belongs to the ADIP family.</text>
</comment>
<reference evidence="5" key="2">
    <citation type="journal article" date="2024" name="Plant">
        <title>Genomic evolution and insights into agronomic trait innovations of Sesamum species.</title>
        <authorList>
            <person name="Miao H."/>
            <person name="Wang L."/>
            <person name="Qu L."/>
            <person name="Liu H."/>
            <person name="Sun Y."/>
            <person name="Le M."/>
            <person name="Wang Q."/>
            <person name="Wei S."/>
            <person name="Zheng Y."/>
            <person name="Lin W."/>
            <person name="Duan Y."/>
            <person name="Cao H."/>
            <person name="Xiong S."/>
            <person name="Wang X."/>
            <person name="Wei L."/>
            <person name="Li C."/>
            <person name="Ma Q."/>
            <person name="Ju M."/>
            <person name="Zhao R."/>
            <person name="Li G."/>
            <person name="Mu C."/>
            <person name="Tian Q."/>
            <person name="Mei H."/>
            <person name="Zhang T."/>
            <person name="Gao T."/>
            <person name="Zhang H."/>
        </authorList>
    </citation>
    <scope>NUCLEOTIDE SEQUENCE</scope>
    <source>
        <strain evidence="5">K16</strain>
    </source>
</reference>
<evidence type="ECO:0000313" key="5">
    <source>
        <dbReference type="EMBL" id="KAK4404576.1"/>
    </source>
</evidence>
<dbReference type="Proteomes" id="UP001289374">
    <property type="component" value="Unassembled WGS sequence"/>
</dbReference>
<feature type="compositionally biased region" description="Polar residues" evidence="4">
    <location>
        <begin position="177"/>
        <end position="196"/>
    </location>
</feature>
<evidence type="ECO:0008006" key="7">
    <source>
        <dbReference type="Google" id="ProtNLM"/>
    </source>
</evidence>
<reference evidence="5" key="1">
    <citation type="submission" date="2020-06" db="EMBL/GenBank/DDBJ databases">
        <authorList>
            <person name="Li T."/>
            <person name="Hu X."/>
            <person name="Zhang T."/>
            <person name="Song X."/>
            <person name="Zhang H."/>
            <person name="Dai N."/>
            <person name="Sheng W."/>
            <person name="Hou X."/>
            <person name="Wei L."/>
        </authorList>
    </citation>
    <scope>NUCLEOTIDE SEQUENCE</scope>
    <source>
        <strain evidence="5">K16</strain>
        <tissue evidence="5">Leaf</tissue>
    </source>
</reference>
<dbReference type="PANTHER" id="PTHR47057:SF1">
    <property type="entry name" value="AFADIN_ALPHA-ACTININ-BINDING PROTEIN"/>
    <property type="match status" value="1"/>
</dbReference>
<evidence type="ECO:0000256" key="2">
    <source>
        <dbReference type="ARBA" id="ARBA00023054"/>
    </source>
</evidence>
<name>A0AAE1X3S3_9LAMI</name>
<protein>
    <recommendedName>
        <fullName evidence="7">Afadin/alpha-actinin-binding protein</fullName>
    </recommendedName>
</protein>
<comment type="caution">
    <text evidence="5">The sequence shown here is derived from an EMBL/GenBank/DDBJ whole genome shotgun (WGS) entry which is preliminary data.</text>
</comment>
<organism evidence="5 6">
    <name type="scientific">Sesamum angolense</name>
    <dbReference type="NCBI Taxonomy" id="2727404"/>
    <lineage>
        <taxon>Eukaryota</taxon>
        <taxon>Viridiplantae</taxon>
        <taxon>Streptophyta</taxon>
        <taxon>Embryophyta</taxon>
        <taxon>Tracheophyta</taxon>
        <taxon>Spermatophyta</taxon>
        <taxon>Magnoliopsida</taxon>
        <taxon>eudicotyledons</taxon>
        <taxon>Gunneridae</taxon>
        <taxon>Pentapetalae</taxon>
        <taxon>asterids</taxon>
        <taxon>lamiids</taxon>
        <taxon>Lamiales</taxon>
        <taxon>Pedaliaceae</taxon>
        <taxon>Sesamum</taxon>
    </lineage>
</organism>
<accession>A0AAE1X3S3</accession>
<keyword evidence="2 3" id="KW-0175">Coiled coil</keyword>
<keyword evidence="6" id="KW-1185">Reference proteome</keyword>
<feature type="region of interest" description="Disordered" evidence="4">
    <location>
        <begin position="274"/>
        <end position="303"/>
    </location>
</feature>
<sequence>MPPTETDADLRVESINLPFCSLQRSSNNPATLGMRLLSDISRLEAKVERLEAQLSAKDREIATMTRTEAKATAAFKSQIDKLQQERDEFQKMVLGNQQVRTQQIHEMKKKEKEYIKLQKEGRQRGTWNGKKTDNDFYKKIVDAYEAKNQELVAENADLRALLRSMQVDMREFLNAPNGKQSSPVNTRVDSDLSQSPLGGRTDMFDLPLHMARDQIEESLRTKMTSIKERMVQLQDAQKAAELTSEVSERELELEAQLVEARSIIQEQASIMSKHLAKSERPRRLSGHLNSERDSLLSSPSESLRNTVNSHSELYLHLKKLDISLGEA</sequence>
<dbReference type="InterPro" id="IPR021622">
    <property type="entry name" value="Afadin/alpha-actinin-bd"/>
</dbReference>
<dbReference type="AlphaFoldDB" id="A0AAE1X3S3"/>
<evidence type="ECO:0000256" key="3">
    <source>
        <dbReference type="SAM" id="Coils"/>
    </source>
</evidence>
<feature type="region of interest" description="Disordered" evidence="4">
    <location>
        <begin position="175"/>
        <end position="204"/>
    </location>
</feature>